<dbReference type="AlphaFoldDB" id="A0A0W0HH64"/>
<gene>
    <name evidence="2" type="ORF">AO063_28005</name>
</gene>
<name>A0A0W0HH64_PSEFL</name>
<dbReference type="Proteomes" id="UP000054197">
    <property type="component" value="Unassembled WGS sequence"/>
</dbReference>
<reference evidence="2 3" key="1">
    <citation type="submission" date="2015-09" db="EMBL/GenBank/DDBJ databases">
        <title>Genome sequence of ICMP 11288.</title>
        <authorList>
            <person name="Visnovsky S."/>
            <person name="Lu A."/>
            <person name="Panda P."/>
            <person name="Pitman A."/>
        </authorList>
    </citation>
    <scope>NUCLEOTIDE SEQUENCE [LARGE SCALE GENOMIC DNA]</scope>
    <source>
        <strain evidence="2 3">ICMP 11288</strain>
    </source>
</reference>
<keyword evidence="1" id="KW-0472">Membrane</keyword>
<feature type="transmembrane region" description="Helical" evidence="1">
    <location>
        <begin position="35"/>
        <end position="58"/>
    </location>
</feature>
<comment type="caution">
    <text evidence="2">The sequence shown here is derived from an EMBL/GenBank/DDBJ whole genome shotgun (WGS) entry which is preliminary data.</text>
</comment>
<evidence type="ECO:0000313" key="2">
    <source>
        <dbReference type="EMBL" id="KTB60103.1"/>
    </source>
</evidence>
<evidence type="ECO:0000256" key="1">
    <source>
        <dbReference type="SAM" id="Phobius"/>
    </source>
</evidence>
<dbReference type="EMBL" id="LKEF01000041">
    <property type="protein sequence ID" value="KTB60103.1"/>
    <property type="molecule type" value="Genomic_DNA"/>
</dbReference>
<accession>A0A0W0HH64</accession>
<keyword evidence="1" id="KW-1133">Transmembrane helix</keyword>
<organism evidence="2 3">
    <name type="scientific">Pseudomonas fluorescens ICMP 11288</name>
    <dbReference type="NCBI Taxonomy" id="1198309"/>
    <lineage>
        <taxon>Bacteria</taxon>
        <taxon>Pseudomonadati</taxon>
        <taxon>Pseudomonadota</taxon>
        <taxon>Gammaproteobacteria</taxon>
        <taxon>Pseudomonadales</taxon>
        <taxon>Pseudomonadaceae</taxon>
        <taxon>Pseudomonas</taxon>
    </lineage>
</organism>
<keyword evidence="1" id="KW-0812">Transmembrane</keyword>
<sequence>MPLFKLPFEENFPISTPFEGHPQPVGAGPAGGNGAAAGLLATAGAAVPAGLVMIVVLLEDEAEDPDFVTTAVEAEPVRPSKRMVCPGCIV</sequence>
<proteinExistence type="predicted"/>
<protein>
    <submittedName>
        <fullName evidence="2">Uncharacterized protein</fullName>
    </submittedName>
</protein>
<evidence type="ECO:0000313" key="3">
    <source>
        <dbReference type="Proteomes" id="UP000054197"/>
    </source>
</evidence>